<protein>
    <submittedName>
        <fullName evidence="2">Uncharacterized protein</fullName>
    </submittedName>
</protein>
<feature type="transmembrane region" description="Helical" evidence="1">
    <location>
        <begin position="93"/>
        <end position="110"/>
    </location>
</feature>
<dbReference type="EMBL" id="MN739821">
    <property type="protein sequence ID" value="QHT27270.1"/>
    <property type="molecule type" value="Genomic_DNA"/>
</dbReference>
<evidence type="ECO:0000256" key="1">
    <source>
        <dbReference type="SAM" id="Phobius"/>
    </source>
</evidence>
<sequence length="145" mass="17617">MNTIIKKEFIDFEKYHKNVYNIYFHIVCGFVFMTFLFLLSNSYSYSYSYVLLILYSLLILFTIHNLFITFIIFIILFFMVYFIKKYKFKKVNIFLLFLVFYFLPDLSHYLTNEPSMLNINNITPLSLFTNIFYLLPFSIMSLFNS</sequence>
<organism evidence="2">
    <name type="scientific">viral metagenome</name>
    <dbReference type="NCBI Taxonomy" id="1070528"/>
    <lineage>
        <taxon>unclassified sequences</taxon>
        <taxon>metagenomes</taxon>
        <taxon>organismal metagenomes</taxon>
    </lineage>
</organism>
<keyword evidence="1" id="KW-0812">Transmembrane</keyword>
<evidence type="ECO:0000313" key="2">
    <source>
        <dbReference type="EMBL" id="QHT27270.1"/>
    </source>
</evidence>
<dbReference type="AlphaFoldDB" id="A0A6C0EFT5"/>
<feature type="transmembrane region" description="Helical" evidence="1">
    <location>
        <begin position="122"/>
        <end position="143"/>
    </location>
</feature>
<name>A0A6C0EFT5_9ZZZZ</name>
<proteinExistence type="predicted"/>
<feature type="transmembrane region" description="Helical" evidence="1">
    <location>
        <begin position="52"/>
        <end position="81"/>
    </location>
</feature>
<reference evidence="2" key="1">
    <citation type="journal article" date="2020" name="Nature">
        <title>Giant virus diversity and host interactions through global metagenomics.</title>
        <authorList>
            <person name="Schulz F."/>
            <person name="Roux S."/>
            <person name="Paez-Espino D."/>
            <person name="Jungbluth S."/>
            <person name="Walsh D.A."/>
            <person name="Denef V.J."/>
            <person name="McMahon K.D."/>
            <person name="Konstantinidis K.T."/>
            <person name="Eloe-Fadrosh E.A."/>
            <person name="Kyrpides N.C."/>
            <person name="Woyke T."/>
        </authorList>
    </citation>
    <scope>NUCLEOTIDE SEQUENCE</scope>
    <source>
        <strain evidence="2">GVMAG-M-3300023179-33</strain>
    </source>
</reference>
<accession>A0A6C0EFT5</accession>
<feature type="transmembrane region" description="Helical" evidence="1">
    <location>
        <begin position="20"/>
        <end position="40"/>
    </location>
</feature>
<keyword evidence="1" id="KW-1133">Transmembrane helix</keyword>
<keyword evidence="1" id="KW-0472">Membrane</keyword>